<dbReference type="PANTHER" id="PTHR34351">
    <property type="entry name" value="SLR1927 PROTEIN-RELATED"/>
    <property type="match status" value="1"/>
</dbReference>
<dbReference type="OrthoDB" id="556757at2"/>
<dbReference type="Proteomes" id="UP000030598">
    <property type="component" value="Unassembled WGS sequence"/>
</dbReference>
<reference evidence="4" key="1">
    <citation type="journal article" date="2014" name="Sci. Data">
        <title>Genomes of diverse isolates of the marine cyanobacterium Prochlorococcus.</title>
        <authorList>
            <person name="Biller S."/>
            <person name="Berube P."/>
            <person name="Thompson J."/>
            <person name="Kelly L."/>
            <person name="Roggensack S."/>
            <person name="Awad L."/>
            <person name="Roache-Johnson K."/>
            <person name="Ding H."/>
            <person name="Giovannoni S.J."/>
            <person name="Moore L.R."/>
            <person name="Chisholm S.W."/>
        </authorList>
    </citation>
    <scope>NUCLEOTIDE SEQUENCE [LARGE SCALE GENOMIC DNA]</scope>
    <source>
        <strain evidence="4">GP2</strain>
    </source>
</reference>
<evidence type="ECO:0000256" key="2">
    <source>
        <dbReference type="SAM" id="Phobius"/>
    </source>
</evidence>
<organism evidence="3 4">
    <name type="scientific">Prochlorococcus marinus str. GP2</name>
    <dbReference type="NCBI Taxonomy" id="59925"/>
    <lineage>
        <taxon>Bacteria</taxon>
        <taxon>Bacillati</taxon>
        <taxon>Cyanobacteriota</taxon>
        <taxon>Cyanophyceae</taxon>
        <taxon>Synechococcales</taxon>
        <taxon>Prochlorococcaceae</taxon>
        <taxon>Prochlorococcus</taxon>
    </lineage>
</organism>
<gene>
    <name evidence="3" type="ORF">EU91_0681</name>
</gene>
<proteinExistence type="predicted"/>
<evidence type="ECO:0000313" key="3">
    <source>
        <dbReference type="EMBL" id="KGF87649.1"/>
    </source>
</evidence>
<dbReference type="EMBL" id="JNAH01000004">
    <property type="protein sequence ID" value="KGF87649.1"/>
    <property type="molecule type" value="Genomic_DNA"/>
</dbReference>
<protein>
    <submittedName>
        <fullName evidence="3">Uncharacterized protein</fullName>
    </submittedName>
</protein>
<dbReference type="STRING" id="59925.EU91_0681"/>
<feature type="region of interest" description="Disordered" evidence="1">
    <location>
        <begin position="189"/>
        <end position="208"/>
    </location>
</feature>
<feature type="transmembrane region" description="Helical" evidence="2">
    <location>
        <begin position="60"/>
        <end position="80"/>
    </location>
</feature>
<keyword evidence="2" id="KW-0812">Transmembrane</keyword>
<dbReference type="PANTHER" id="PTHR34351:SF1">
    <property type="entry name" value="SLR1927 PROTEIN"/>
    <property type="match status" value="1"/>
</dbReference>
<comment type="caution">
    <text evidence="3">The sequence shown here is derived from an EMBL/GenBank/DDBJ whole genome shotgun (WGS) entry which is preliminary data.</text>
</comment>
<name>A0A0A1ZHH8_PROMR</name>
<keyword evidence="2" id="KW-0472">Membrane</keyword>
<dbReference type="RefSeq" id="WP_032524214.1">
    <property type="nucleotide sequence ID" value="NZ_CP138934.1"/>
</dbReference>
<feature type="transmembrane region" description="Helical" evidence="2">
    <location>
        <begin position="21"/>
        <end position="48"/>
    </location>
</feature>
<dbReference type="AlphaFoldDB" id="A0A0A1ZHH8"/>
<sequence>MQFVNQNKWFYRKFYKKSGKIVLGFKNLYIFPNLFGLYWILTLITIYILGINLENNLTVFISYLMIIVFVISLFLTHFNIHGLELISINQKINFANSEIKYRIILDTKKIRNNIKLKFLNEENKFIFIEKIVERKIESLPIKGKKRGIYNPDIIYGESSSPFSLFNCWFYWLPIENFVVAPQKKKGKINKQNFKGNKNKNKNFNNKNGDQFINIKPYREGERKSSIHWKSMARSRILLSKNFANENTNDKWLLLNKNLPIEKALEHLCFEIYNHYQNNKVFGILLSKNEFITPNKSEKHYQKCLTMLAYFNHEKI</sequence>
<keyword evidence="2" id="KW-1133">Transmembrane helix</keyword>
<evidence type="ECO:0000256" key="1">
    <source>
        <dbReference type="SAM" id="MobiDB-lite"/>
    </source>
</evidence>
<dbReference type="eggNOG" id="COG1721">
    <property type="taxonomic scope" value="Bacteria"/>
</dbReference>
<evidence type="ECO:0000313" key="4">
    <source>
        <dbReference type="Proteomes" id="UP000030598"/>
    </source>
</evidence>
<feature type="compositionally biased region" description="Low complexity" evidence="1">
    <location>
        <begin position="189"/>
        <end position="207"/>
    </location>
</feature>
<accession>A0A0A1ZHH8</accession>